<dbReference type="InterPro" id="IPR008972">
    <property type="entry name" value="Cupredoxin"/>
</dbReference>
<accession>A0AA96RHU1</accession>
<feature type="region of interest" description="Disordered" evidence="1">
    <location>
        <begin position="25"/>
        <end position="50"/>
    </location>
</feature>
<dbReference type="EMBL" id="CP130319">
    <property type="protein sequence ID" value="WNR43608.1"/>
    <property type="molecule type" value="Genomic_DNA"/>
</dbReference>
<dbReference type="AlphaFoldDB" id="A0AA96RHU1"/>
<keyword evidence="4" id="KW-1185">Reference proteome</keyword>
<dbReference type="SUPFAM" id="SSF49503">
    <property type="entry name" value="Cupredoxins"/>
    <property type="match status" value="1"/>
</dbReference>
<feature type="compositionally biased region" description="Low complexity" evidence="1">
    <location>
        <begin position="26"/>
        <end position="50"/>
    </location>
</feature>
<keyword evidence="2" id="KW-0732">Signal</keyword>
<evidence type="ECO:0000313" key="3">
    <source>
        <dbReference type="EMBL" id="WNR43608.1"/>
    </source>
</evidence>
<name>A0AA96RHU1_9BACL</name>
<dbReference type="Gene3D" id="2.60.40.420">
    <property type="entry name" value="Cupredoxins - blue copper proteins"/>
    <property type="match status" value="1"/>
</dbReference>
<feature type="chain" id="PRO_5041676809" evidence="2">
    <location>
        <begin position="19"/>
        <end position="149"/>
    </location>
</feature>
<protein>
    <submittedName>
        <fullName evidence="3">Cupredoxin domain-containing protein</fullName>
    </submittedName>
</protein>
<feature type="signal peptide" evidence="2">
    <location>
        <begin position="1"/>
        <end position="18"/>
    </location>
</feature>
<evidence type="ECO:0000256" key="1">
    <source>
        <dbReference type="SAM" id="MobiDB-lite"/>
    </source>
</evidence>
<gene>
    <name evidence="3" type="ORF">MJB10_21265</name>
</gene>
<evidence type="ECO:0000256" key="2">
    <source>
        <dbReference type="SAM" id="SignalP"/>
    </source>
</evidence>
<proteinExistence type="predicted"/>
<organism evidence="3 4">
    <name type="scientific">Paenibacillus roseopurpureus</name>
    <dbReference type="NCBI Taxonomy" id="2918901"/>
    <lineage>
        <taxon>Bacteria</taxon>
        <taxon>Bacillati</taxon>
        <taxon>Bacillota</taxon>
        <taxon>Bacilli</taxon>
        <taxon>Bacillales</taxon>
        <taxon>Paenibacillaceae</taxon>
        <taxon>Paenibacillus</taxon>
    </lineage>
</organism>
<dbReference type="Proteomes" id="UP001304650">
    <property type="component" value="Chromosome"/>
</dbReference>
<dbReference type="RefSeq" id="WP_314798118.1">
    <property type="nucleotide sequence ID" value="NZ_CP130319.1"/>
</dbReference>
<sequence>MKKALILLMGLAVVFAIAACGNKENTSTTTTTTPTAAVTTATPAASTAATTTPAATKQAAAGGQQVTLKTTNFSFDKTEYRVKKGEPVTITLDNSQGIHGAAIKEFGINLNNENKTVTFTPDKAGSFPINCSVMCGSGHANMKTTLIVE</sequence>
<dbReference type="KEGG" id="proo:MJB10_21265"/>
<reference evidence="3" key="1">
    <citation type="submission" date="2022-02" db="EMBL/GenBank/DDBJ databases">
        <title>Paenibacillus sp. MBLB1832 Whole Genome Shotgun Sequencing.</title>
        <authorList>
            <person name="Hwang C.Y."/>
            <person name="Cho E.-S."/>
            <person name="Seo M.-J."/>
        </authorList>
    </citation>
    <scope>NUCLEOTIDE SEQUENCE</scope>
    <source>
        <strain evidence="3">MBLB1832</strain>
    </source>
</reference>
<dbReference type="PROSITE" id="PS51257">
    <property type="entry name" value="PROKAR_LIPOPROTEIN"/>
    <property type="match status" value="1"/>
</dbReference>
<evidence type="ECO:0000313" key="4">
    <source>
        <dbReference type="Proteomes" id="UP001304650"/>
    </source>
</evidence>